<dbReference type="InterPro" id="IPR048278">
    <property type="entry name" value="PFN"/>
</dbReference>
<sequence>KDRLTVLTSLVVCSTMSWDDTLRSLTNYSGVTSGCIAGLDGSIWASTPDFKPTADEIKKIVDCAKNGKNENLTAQGNSMRCIRSGDNNVSALGNTHAMDVALTNKAVVIAANNAPSNTPGVNRLLCVASSNIAAYLSKSGY</sequence>
<dbReference type="GO" id="GO:0003779">
    <property type="term" value="F:actin binding"/>
    <property type="evidence" value="ECO:0007669"/>
    <property type="project" value="UniProtKB-KW"/>
</dbReference>
<dbReference type="SMART" id="SM00392">
    <property type="entry name" value="PROF"/>
    <property type="match status" value="1"/>
</dbReference>
<reference evidence="3" key="1">
    <citation type="submission" date="2016-01" db="EMBL/GenBank/DDBJ databases">
        <title>Reference transcriptome for the parasite Schistocephalus solidus: insights into the molecular evolution of parasitism.</title>
        <authorList>
            <person name="Hebert F.O."/>
            <person name="Grambauer S."/>
            <person name="Barber I."/>
            <person name="Landry C.R."/>
            <person name="Aubin-Horth N."/>
        </authorList>
    </citation>
    <scope>NUCLEOTIDE SEQUENCE</scope>
</reference>
<dbReference type="AlphaFoldDB" id="A0A0X3PT04"/>
<dbReference type="InterPro" id="IPR036140">
    <property type="entry name" value="PFN_sf"/>
</dbReference>
<evidence type="ECO:0000256" key="2">
    <source>
        <dbReference type="RuleBase" id="RU003909"/>
    </source>
</evidence>
<dbReference type="SUPFAM" id="SSF55770">
    <property type="entry name" value="Profilin (actin-binding protein)"/>
    <property type="match status" value="1"/>
</dbReference>
<dbReference type="Pfam" id="PF00235">
    <property type="entry name" value="Profilin"/>
    <property type="match status" value="1"/>
</dbReference>
<proteinExistence type="inferred from homology"/>
<gene>
    <name evidence="3" type="primary">PROF</name>
    <name evidence="3" type="ORF">TR158611</name>
</gene>
<feature type="non-terminal residue" evidence="3">
    <location>
        <position position="1"/>
    </location>
</feature>
<evidence type="ECO:0000313" key="3">
    <source>
        <dbReference type="EMBL" id="JAP55093.1"/>
    </source>
</evidence>
<accession>A0A0X3PT04</accession>
<protein>
    <recommendedName>
        <fullName evidence="2">Profilin</fullName>
    </recommendedName>
</protein>
<organism evidence="3">
    <name type="scientific">Schistocephalus solidus</name>
    <name type="common">Tapeworm</name>
    <dbReference type="NCBI Taxonomy" id="70667"/>
    <lineage>
        <taxon>Eukaryota</taxon>
        <taxon>Metazoa</taxon>
        <taxon>Spiralia</taxon>
        <taxon>Lophotrochozoa</taxon>
        <taxon>Platyhelminthes</taxon>
        <taxon>Cestoda</taxon>
        <taxon>Eucestoda</taxon>
        <taxon>Diphyllobothriidea</taxon>
        <taxon>Diphyllobothriidae</taxon>
        <taxon>Schistocephalus</taxon>
    </lineage>
</organism>
<name>A0A0X3PT04_SCHSO</name>
<dbReference type="InterPro" id="IPR005455">
    <property type="entry name" value="PFN_euk"/>
</dbReference>
<dbReference type="Gene3D" id="3.30.450.30">
    <property type="entry name" value="Dynein light chain 2a, cytoplasmic"/>
    <property type="match status" value="1"/>
</dbReference>
<comment type="similarity">
    <text evidence="1 2">Belongs to the profilin family.</text>
</comment>
<keyword evidence="2" id="KW-0009">Actin-binding</keyword>
<evidence type="ECO:0000256" key="1">
    <source>
        <dbReference type="ARBA" id="ARBA00010058"/>
    </source>
</evidence>
<dbReference type="EMBL" id="GEEE01008132">
    <property type="protein sequence ID" value="JAP55093.1"/>
    <property type="molecule type" value="Transcribed_RNA"/>
</dbReference>